<evidence type="ECO:0000259" key="13">
    <source>
        <dbReference type="PROSITE" id="PS50011"/>
    </source>
</evidence>
<reference evidence="14 15" key="1">
    <citation type="submission" date="2024-01" db="EMBL/GenBank/DDBJ databases">
        <title>The complete chloroplast genome sequence of Lithospermum erythrorhizon: insights into the phylogenetic relationship among Boraginaceae species and the maternal lineages of purple gromwells.</title>
        <authorList>
            <person name="Okada T."/>
            <person name="Watanabe K."/>
        </authorList>
    </citation>
    <scope>NUCLEOTIDE SEQUENCE [LARGE SCALE GENOMIC DNA]</scope>
</reference>
<evidence type="ECO:0000256" key="11">
    <source>
        <dbReference type="SAM" id="Phobius"/>
    </source>
</evidence>
<dbReference type="InterPro" id="IPR000719">
    <property type="entry name" value="Prot_kinase_dom"/>
</dbReference>
<evidence type="ECO:0000313" key="14">
    <source>
        <dbReference type="EMBL" id="GAA0146836.1"/>
    </source>
</evidence>
<evidence type="ECO:0000256" key="3">
    <source>
        <dbReference type="ARBA" id="ARBA00022614"/>
    </source>
</evidence>
<keyword evidence="6" id="KW-0677">Repeat</keyword>
<evidence type="ECO:0000256" key="8">
    <source>
        <dbReference type="ARBA" id="ARBA00023136"/>
    </source>
</evidence>
<name>A0AAV3P650_LITER</name>
<evidence type="ECO:0000313" key="15">
    <source>
        <dbReference type="Proteomes" id="UP001454036"/>
    </source>
</evidence>
<dbReference type="InterPro" id="IPR013210">
    <property type="entry name" value="LRR_N_plant-typ"/>
</dbReference>
<evidence type="ECO:0000256" key="9">
    <source>
        <dbReference type="ARBA" id="ARBA00023170"/>
    </source>
</evidence>
<evidence type="ECO:0000256" key="4">
    <source>
        <dbReference type="ARBA" id="ARBA00022692"/>
    </source>
</evidence>
<dbReference type="AlphaFoldDB" id="A0AAV3P650"/>
<feature type="transmembrane region" description="Helical" evidence="11">
    <location>
        <begin position="243"/>
        <end position="271"/>
    </location>
</feature>
<feature type="signal peptide" evidence="12">
    <location>
        <begin position="1"/>
        <end position="27"/>
    </location>
</feature>
<keyword evidence="3" id="KW-0433">Leucine-rich repeat</keyword>
<keyword evidence="15" id="KW-1185">Reference proteome</keyword>
<keyword evidence="5 12" id="KW-0732">Signal</keyword>
<feature type="region of interest" description="Disordered" evidence="10">
    <location>
        <begin position="615"/>
        <end position="648"/>
    </location>
</feature>
<dbReference type="FunFam" id="3.80.10.10:FF:000400">
    <property type="entry name" value="Nuclear pore complex protein NUP107"/>
    <property type="match status" value="1"/>
</dbReference>
<evidence type="ECO:0000256" key="5">
    <source>
        <dbReference type="ARBA" id="ARBA00022729"/>
    </source>
</evidence>
<feature type="domain" description="Protein kinase" evidence="13">
    <location>
        <begin position="333"/>
        <end position="632"/>
    </location>
</feature>
<dbReference type="InterPro" id="IPR001611">
    <property type="entry name" value="Leu-rich_rpt"/>
</dbReference>
<feature type="compositionally biased region" description="Polar residues" evidence="10">
    <location>
        <begin position="618"/>
        <end position="648"/>
    </location>
</feature>
<organism evidence="14 15">
    <name type="scientific">Lithospermum erythrorhizon</name>
    <name type="common">Purple gromwell</name>
    <name type="synonym">Lithospermum officinale var. erythrorhizon</name>
    <dbReference type="NCBI Taxonomy" id="34254"/>
    <lineage>
        <taxon>Eukaryota</taxon>
        <taxon>Viridiplantae</taxon>
        <taxon>Streptophyta</taxon>
        <taxon>Embryophyta</taxon>
        <taxon>Tracheophyta</taxon>
        <taxon>Spermatophyta</taxon>
        <taxon>Magnoliopsida</taxon>
        <taxon>eudicotyledons</taxon>
        <taxon>Gunneridae</taxon>
        <taxon>Pentapetalae</taxon>
        <taxon>asterids</taxon>
        <taxon>lamiids</taxon>
        <taxon>Boraginales</taxon>
        <taxon>Boraginaceae</taxon>
        <taxon>Boraginoideae</taxon>
        <taxon>Lithospermeae</taxon>
        <taxon>Lithospermum</taxon>
    </lineage>
</organism>
<keyword evidence="4 11" id="KW-0812">Transmembrane</keyword>
<dbReference type="Pfam" id="PF07714">
    <property type="entry name" value="PK_Tyr_Ser-Thr"/>
    <property type="match status" value="1"/>
</dbReference>
<dbReference type="GO" id="GO:0005524">
    <property type="term" value="F:ATP binding"/>
    <property type="evidence" value="ECO:0007669"/>
    <property type="project" value="InterPro"/>
</dbReference>
<gene>
    <name evidence="14" type="ORF">LIER_06694</name>
</gene>
<dbReference type="SUPFAM" id="SSF56112">
    <property type="entry name" value="Protein kinase-like (PK-like)"/>
    <property type="match status" value="1"/>
</dbReference>
<keyword evidence="8 11" id="KW-0472">Membrane</keyword>
<dbReference type="Gene3D" id="3.80.10.10">
    <property type="entry name" value="Ribonuclease Inhibitor"/>
    <property type="match status" value="2"/>
</dbReference>
<dbReference type="Pfam" id="PF13855">
    <property type="entry name" value="LRR_8"/>
    <property type="match status" value="1"/>
</dbReference>
<evidence type="ECO:0000256" key="6">
    <source>
        <dbReference type="ARBA" id="ARBA00022737"/>
    </source>
</evidence>
<comment type="subcellular location">
    <subcellularLocation>
        <location evidence="1">Membrane</location>
        <topology evidence="1">Single-pass membrane protein</topology>
    </subcellularLocation>
</comment>
<dbReference type="PANTHER" id="PTHR48007:SF67">
    <property type="entry name" value="POLLEN RECEPTOR-LIKE KINASE 1"/>
    <property type="match status" value="1"/>
</dbReference>
<evidence type="ECO:0000256" key="1">
    <source>
        <dbReference type="ARBA" id="ARBA00004167"/>
    </source>
</evidence>
<feature type="chain" id="PRO_5043663083" evidence="12">
    <location>
        <begin position="28"/>
        <end position="648"/>
    </location>
</feature>
<evidence type="ECO:0000256" key="12">
    <source>
        <dbReference type="SAM" id="SignalP"/>
    </source>
</evidence>
<dbReference type="PROSITE" id="PS51257">
    <property type="entry name" value="PROKAR_LIPOPROTEIN"/>
    <property type="match status" value="1"/>
</dbReference>
<evidence type="ECO:0000256" key="10">
    <source>
        <dbReference type="SAM" id="MobiDB-lite"/>
    </source>
</evidence>
<dbReference type="Gene3D" id="3.30.200.20">
    <property type="entry name" value="Phosphorylase Kinase, domain 1"/>
    <property type="match status" value="1"/>
</dbReference>
<dbReference type="Proteomes" id="UP001454036">
    <property type="component" value="Unassembled WGS sequence"/>
</dbReference>
<dbReference type="Gene3D" id="1.10.510.10">
    <property type="entry name" value="Transferase(Phosphotransferase) domain 1"/>
    <property type="match status" value="1"/>
</dbReference>
<evidence type="ECO:0000256" key="2">
    <source>
        <dbReference type="ARBA" id="ARBA00022553"/>
    </source>
</evidence>
<comment type="caution">
    <text evidence="14">The sequence shown here is derived from an EMBL/GenBank/DDBJ whole genome shotgun (WGS) entry which is preliminary data.</text>
</comment>
<dbReference type="InterPro" id="IPR001245">
    <property type="entry name" value="Ser-Thr/Tyr_kinase_cat_dom"/>
</dbReference>
<evidence type="ECO:0000256" key="7">
    <source>
        <dbReference type="ARBA" id="ARBA00022989"/>
    </source>
</evidence>
<dbReference type="EMBL" id="BAABME010000991">
    <property type="protein sequence ID" value="GAA0146836.1"/>
    <property type="molecule type" value="Genomic_DNA"/>
</dbReference>
<keyword evidence="2" id="KW-0597">Phosphoprotein</keyword>
<dbReference type="PROSITE" id="PS50011">
    <property type="entry name" value="PROTEIN_KINASE_DOM"/>
    <property type="match status" value="1"/>
</dbReference>
<dbReference type="Pfam" id="PF08263">
    <property type="entry name" value="LRRNT_2"/>
    <property type="match status" value="1"/>
</dbReference>
<dbReference type="InterPro" id="IPR046959">
    <property type="entry name" value="PRK1-6/SRF4-like"/>
</dbReference>
<dbReference type="PANTHER" id="PTHR48007">
    <property type="entry name" value="LEUCINE-RICH REPEAT RECEPTOR-LIKE PROTEIN KINASE PXC1"/>
    <property type="match status" value="1"/>
</dbReference>
<keyword evidence="9 14" id="KW-0675">Receptor</keyword>
<dbReference type="SUPFAM" id="SSF52058">
    <property type="entry name" value="L domain-like"/>
    <property type="match status" value="1"/>
</dbReference>
<proteinExistence type="predicted"/>
<dbReference type="GO" id="GO:0004672">
    <property type="term" value="F:protein kinase activity"/>
    <property type="evidence" value="ECO:0007669"/>
    <property type="project" value="InterPro"/>
</dbReference>
<sequence length="648" mass="73205">MGYRHLPYFLVLMISCTLVMFDSQSFGDSEETILLKFKESLQNTSSLSNWGGTEICCLGNTSNWNGVLCLNGQVTGLRLQAMELKGTIDVKTLANLSSIRSLSVMNNSFSGPMPEIKNLGGLRSLYMSFNGFSGHIPDDAFAGMKGIRRIVLDHNEFSGRIPMSLTKLPKLVDLQVQNNQFDGHIPDFLQDDLVVNFGNNKFEGSVPAHLSSQNASSFYGNFNLCGKPLDPCKTVVPHAKKKAFPILTITLALVGALALIGIILICFKLCCRRTKPSRYEKSTVENLHNKGYNSDEKNTKYPDHVRSFKKNEKGRLNFVKSNMERFELDDLLRAPAEVLGSGSFGSSYKADLFNGHRVVVRRFRQMSIVGREEFYEHMRRLGSLSHPNVLPLVAFYYRKEEKLLINEFAEKGSLASHLHGKRSINQQALNWPSRLKIIKGVARGLSYLYKQLPTMSIPHGHLKSSNVLLDKELNPLLADYALSPVINKEHAQQFMVAYKSPELTQSGRVTRKTDVWSLGILILELLTGRFPANYLQQGKGANVDLAIWVNSVVREEWTSEVFDKEMDAPKMSEGQMLRLLRIGMCCCEWNEEGRSELKEAVERIEELKEKDDIEDDQYYSNSNHYGSQEEFYSSQTSIDQNEFSAKHT</sequence>
<accession>A0AAV3P650</accession>
<dbReference type="InterPro" id="IPR011009">
    <property type="entry name" value="Kinase-like_dom_sf"/>
</dbReference>
<dbReference type="InterPro" id="IPR032675">
    <property type="entry name" value="LRR_dom_sf"/>
</dbReference>
<keyword evidence="7 11" id="KW-1133">Transmembrane helix</keyword>
<dbReference type="GO" id="GO:0016020">
    <property type="term" value="C:membrane"/>
    <property type="evidence" value="ECO:0007669"/>
    <property type="project" value="UniProtKB-SubCell"/>
</dbReference>
<protein>
    <submittedName>
        <fullName evidence="14">Transmembrane signal receptor</fullName>
    </submittedName>
</protein>
<dbReference type="FunFam" id="1.10.510.10:FF:000480">
    <property type="entry name" value="Pollen receptor-like kinase 1"/>
    <property type="match status" value="1"/>
</dbReference>